<dbReference type="PROSITE" id="PS50006">
    <property type="entry name" value="FHA_DOMAIN"/>
    <property type="match status" value="1"/>
</dbReference>
<dbReference type="InterPro" id="IPR000253">
    <property type="entry name" value="FHA_dom"/>
</dbReference>
<dbReference type="InterPro" id="IPR001054">
    <property type="entry name" value="A/G_cyclase"/>
</dbReference>
<sequence length="294" mass="32367">MKDQDRNKAIMFADIVGSSALYVELGNKAAKAFIADTLKTMSDIVERNDGKVIKTIGDEIMVAFNLPDNACEAAIAIGLELRKINIFVRTGISYGNVIIDNNDAFGDTVNNAAHLAKLAQARQIVVTNEALVSLSPWLAQLCEPFDKIFLKGSTEQTTIHRVTWDKYEGQVLDATLVGSHLDTGHGGLGTQLTLTINGQTHTLHKNDPPLVCGRDPNYASICIANEKTSRRHCSFYYHRGKFVVEDHSTNGSYIHTSDSTQLYIRREATPLTNEGIISLGQVKSPPNQQIHFKI</sequence>
<dbReference type="GO" id="GO:0006171">
    <property type="term" value="P:cAMP biosynthetic process"/>
    <property type="evidence" value="ECO:0007669"/>
    <property type="project" value="TreeGrafter"/>
</dbReference>
<proteinExistence type="predicted"/>
<gene>
    <name evidence="3" type="ORF">Q4521_05685</name>
</gene>
<comment type="caution">
    <text evidence="3">The sequence shown here is derived from an EMBL/GenBank/DDBJ whole genome shotgun (WGS) entry which is preliminary data.</text>
</comment>
<reference evidence="3" key="1">
    <citation type="submission" date="2023-07" db="EMBL/GenBank/DDBJ databases">
        <title>Genome content predicts the carbon catabolic preferences of heterotrophic bacteria.</title>
        <authorList>
            <person name="Gralka M."/>
        </authorList>
    </citation>
    <scope>NUCLEOTIDE SEQUENCE</scope>
    <source>
        <strain evidence="3">I3M17_2</strain>
    </source>
</reference>
<dbReference type="RefSeq" id="WP_280945646.1">
    <property type="nucleotide sequence ID" value="NZ_CP123764.1"/>
</dbReference>
<dbReference type="Gene3D" id="3.30.70.1230">
    <property type="entry name" value="Nucleotide cyclase"/>
    <property type="match status" value="1"/>
</dbReference>
<dbReference type="InterPro" id="IPR050697">
    <property type="entry name" value="Adenylyl/Guanylyl_Cyclase_3/4"/>
</dbReference>
<protein>
    <submittedName>
        <fullName evidence="3">Adenylate/guanylate cyclase domain-containing protein</fullName>
    </submittedName>
</protein>
<dbReference type="CDD" id="cd07302">
    <property type="entry name" value="CHD"/>
    <property type="match status" value="1"/>
</dbReference>
<dbReference type="Gene3D" id="2.60.200.20">
    <property type="match status" value="1"/>
</dbReference>
<dbReference type="PANTHER" id="PTHR43081:SF19">
    <property type="entry name" value="PH-SENSITIVE ADENYLATE CYCLASE RV1264"/>
    <property type="match status" value="1"/>
</dbReference>
<dbReference type="GO" id="GO:0004016">
    <property type="term" value="F:adenylate cyclase activity"/>
    <property type="evidence" value="ECO:0007669"/>
    <property type="project" value="UniProtKB-ARBA"/>
</dbReference>
<evidence type="ECO:0000259" key="2">
    <source>
        <dbReference type="PROSITE" id="PS50125"/>
    </source>
</evidence>
<dbReference type="InterPro" id="IPR029787">
    <property type="entry name" value="Nucleotide_cyclase"/>
</dbReference>
<name>A0AAW7X2H8_9GAMM</name>
<evidence type="ECO:0000313" key="4">
    <source>
        <dbReference type="Proteomes" id="UP001169760"/>
    </source>
</evidence>
<dbReference type="EMBL" id="JAUOPB010000003">
    <property type="protein sequence ID" value="MDO6421956.1"/>
    <property type="molecule type" value="Genomic_DNA"/>
</dbReference>
<dbReference type="Proteomes" id="UP001169760">
    <property type="component" value="Unassembled WGS sequence"/>
</dbReference>
<feature type="domain" description="Guanylate cyclase" evidence="2">
    <location>
        <begin position="9"/>
        <end position="116"/>
    </location>
</feature>
<dbReference type="InterPro" id="IPR008984">
    <property type="entry name" value="SMAD_FHA_dom_sf"/>
</dbReference>
<dbReference type="Pfam" id="PF00211">
    <property type="entry name" value="Guanylate_cyc"/>
    <property type="match status" value="1"/>
</dbReference>
<dbReference type="SUPFAM" id="SSF55073">
    <property type="entry name" value="Nucleotide cyclase"/>
    <property type="match status" value="1"/>
</dbReference>
<organism evidence="3 4">
    <name type="scientific">Saccharophagus degradans</name>
    <dbReference type="NCBI Taxonomy" id="86304"/>
    <lineage>
        <taxon>Bacteria</taxon>
        <taxon>Pseudomonadati</taxon>
        <taxon>Pseudomonadota</taxon>
        <taxon>Gammaproteobacteria</taxon>
        <taxon>Cellvibrionales</taxon>
        <taxon>Cellvibrionaceae</taxon>
        <taxon>Saccharophagus</taxon>
    </lineage>
</organism>
<accession>A0AAW7X2H8</accession>
<dbReference type="PANTHER" id="PTHR43081">
    <property type="entry name" value="ADENYLATE CYCLASE, TERMINAL-DIFFERENTIATION SPECIFIC-RELATED"/>
    <property type="match status" value="1"/>
</dbReference>
<dbReference type="PROSITE" id="PS50125">
    <property type="entry name" value="GUANYLATE_CYCLASE_2"/>
    <property type="match status" value="1"/>
</dbReference>
<dbReference type="GO" id="GO:0035556">
    <property type="term" value="P:intracellular signal transduction"/>
    <property type="evidence" value="ECO:0007669"/>
    <property type="project" value="InterPro"/>
</dbReference>
<dbReference type="AlphaFoldDB" id="A0AAW7X2H8"/>
<evidence type="ECO:0000313" key="3">
    <source>
        <dbReference type="EMBL" id="MDO6421956.1"/>
    </source>
</evidence>
<dbReference type="Pfam" id="PF00498">
    <property type="entry name" value="FHA"/>
    <property type="match status" value="1"/>
</dbReference>
<feature type="domain" description="FHA" evidence="1">
    <location>
        <begin position="210"/>
        <end position="259"/>
    </location>
</feature>
<dbReference type="CDD" id="cd00060">
    <property type="entry name" value="FHA"/>
    <property type="match status" value="1"/>
</dbReference>
<dbReference type="SUPFAM" id="SSF49879">
    <property type="entry name" value="SMAD/FHA domain"/>
    <property type="match status" value="1"/>
</dbReference>
<evidence type="ECO:0000259" key="1">
    <source>
        <dbReference type="PROSITE" id="PS50006"/>
    </source>
</evidence>